<dbReference type="PANTHER" id="PTHR34322">
    <property type="entry name" value="TRANSPOSASE, Y1_TNP DOMAIN-CONTAINING"/>
    <property type="match status" value="1"/>
</dbReference>
<dbReference type="SUPFAM" id="SSF143422">
    <property type="entry name" value="Transposase IS200-like"/>
    <property type="match status" value="1"/>
</dbReference>
<gene>
    <name evidence="2" type="ORF">H8E23_17475</name>
</gene>
<dbReference type="Gene3D" id="3.30.70.1290">
    <property type="entry name" value="Transposase IS200-like"/>
    <property type="match status" value="1"/>
</dbReference>
<accession>A0A8J6NVY2</accession>
<evidence type="ECO:0000313" key="3">
    <source>
        <dbReference type="Proteomes" id="UP000603434"/>
    </source>
</evidence>
<protein>
    <submittedName>
        <fullName evidence="2">Transposase</fullName>
    </submittedName>
</protein>
<dbReference type="Proteomes" id="UP000603434">
    <property type="component" value="Unassembled WGS sequence"/>
</dbReference>
<evidence type="ECO:0000313" key="2">
    <source>
        <dbReference type="EMBL" id="MBC8363177.1"/>
    </source>
</evidence>
<dbReference type="AlphaFoldDB" id="A0A8J6NVY2"/>
<dbReference type="GO" id="GO:0004803">
    <property type="term" value="F:transposase activity"/>
    <property type="evidence" value="ECO:0007669"/>
    <property type="project" value="InterPro"/>
</dbReference>
<dbReference type="PANTHER" id="PTHR34322:SF2">
    <property type="entry name" value="TRANSPOSASE IS200-LIKE DOMAIN-CONTAINING PROTEIN"/>
    <property type="match status" value="1"/>
</dbReference>
<comment type="caution">
    <text evidence="2">The sequence shown here is derived from an EMBL/GenBank/DDBJ whole genome shotgun (WGS) entry which is preliminary data.</text>
</comment>
<dbReference type="Pfam" id="PF01797">
    <property type="entry name" value="Y1_Tnp"/>
    <property type="match status" value="1"/>
</dbReference>
<name>A0A8J6NVY2_9BACT</name>
<reference evidence="2 3" key="1">
    <citation type="submission" date="2020-08" db="EMBL/GenBank/DDBJ databases">
        <title>Bridging the membrane lipid divide: bacteria of the FCB group superphylum have the potential to synthesize archaeal ether lipids.</title>
        <authorList>
            <person name="Villanueva L."/>
            <person name="Von Meijenfeldt F.A.B."/>
            <person name="Westbye A.B."/>
            <person name="Yadav S."/>
            <person name="Hopmans E.C."/>
            <person name="Dutilh B.E."/>
            <person name="Sinninghe Damste J.S."/>
        </authorList>
    </citation>
    <scope>NUCLEOTIDE SEQUENCE [LARGE SCALE GENOMIC DNA]</scope>
    <source>
        <strain evidence="2">NIOZ-UU30</strain>
    </source>
</reference>
<dbReference type="SMART" id="SM01321">
    <property type="entry name" value="Y1_Tnp"/>
    <property type="match status" value="1"/>
</dbReference>
<dbReference type="GO" id="GO:0003677">
    <property type="term" value="F:DNA binding"/>
    <property type="evidence" value="ECO:0007669"/>
    <property type="project" value="InterPro"/>
</dbReference>
<organism evidence="2 3">
    <name type="scientific">Candidatus Desulfatibia profunda</name>
    <dbReference type="NCBI Taxonomy" id="2841695"/>
    <lineage>
        <taxon>Bacteria</taxon>
        <taxon>Pseudomonadati</taxon>
        <taxon>Thermodesulfobacteriota</taxon>
        <taxon>Desulfobacteria</taxon>
        <taxon>Desulfobacterales</taxon>
        <taxon>Desulfobacterales incertae sedis</taxon>
        <taxon>Candidatus Desulfatibia</taxon>
    </lineage>
</organism>
<dbReference type="EMBL" id="JACNJH010000266">
    <property type="protein sequence ID" value="MBC8363177.1"/>
    <property type="molecule type" value="Genomic_DNA"/>
</dbReference>
<dbReference type="InterPro" id="IPR036515">
    <property type="entry name" value="Transposase_17_sf"/>
</dbReference>
<dbReference type="InterPro" id="IPR002686">
    <property type="entry name" value="Transposase_17"/>
</dbReference>
<evidence type="ECO:0000259" key="1">
    <source>
        <dbReference type="SMART" id="SM01321"/>
    </source>
</evidence>
<feature type="domain" description="Transposase IS200-like" evidence="1">
    <location>
        <begin position="9"/>
        <end position="125"/>
    </location>
</feature>
<sequence length="261" mass="31051">MARAKRHYIPGHVWHITHRCHKREFLLKFAKDRHRWLQWLYEARKRYSLVILNYVVTSNHIHLLVQDANGRNVIPKSIQLVAGRTGQEFNNRKKRKGAFWEDRYHATAIETGEHLLRCLVYVDLNMVRAGIVSHPEQWSHGGYNEIQHPRRKNILIDYETLSRLSGFDNFESFQSAHRRWVQSTLSDAEAKREDCWTQSIATGNRSFVEAVKRQMRSFAIGRRVRKKAEGFELRESQSPYKAFFDTEKNDIEGKNLWFWNE</sequence>
<proteinExistence type="predicted"/>
<dbReference type="GO" id="GO:0006313">
    <property type="term" value="P:DNA transposition"/>
    <property type="evidence" value="ECO:0007669"/>
    <property type="project" value="InterPro"/>
</dbReference>